<dbReference type="AlphaFoldDB" id="A0AA36NEV2"/>
<gene>
    <name evidence="2" type="ORF">EVOR1521_LOCUS30977</name>
</gene>
<accession>A0AA36NEV2</accession>
<organism evidence="2 3">
    <name type="scientific">Effrenium voratum</name>
    <dbReference type="NCBI Taxonomy" id="2562239"/>
    <lineage>
        <taxon>Eukaryota</taxon>
        <taxon>Sar</taxon>
        <taxon>Alveolata</taxon>
        <taxon>Dinophyceae</taxon>
        <taxon>Suessiales</taxon>
        <taxon>Symbiodiniaceae</taxon>
        <taxon>Effrenium</taxon>
    </lineage>
</organism>
<evidence type="ECO:0000256" key="1">
    <source>
        <dbReference type="SAM" id="MobiDB-lite"/>
    </source>
</evidence>
<feature type="compositionally biased region" description="Basic and acidic residues" evidence="1">
    <location>
        <begin position="43"/>
        <end position="55"/>
    </location>
</feature>
<dbReference type="Proteomes" id="UP001178507">
    <property type="component" value="Unassembled WGS sequence"/>
</dbReference>
<keyword evidence="3" id="KW-1185">Reference proteome</keyword>
<name>A0AA36NEV2_9DINO</name>
<comment type="caution">
    <text evidence="2">The sequence shown here is derived from an EMBL/GenBank/DDBJ whole genome shotgun (WGS) entry which is preliminary data.</text>
</comment>
<dbReference type="EMBL" id="CAUJNA010003802">
    <property type="protein sequence ID" value="CAJ1410030.1"/>
    <property type="molecule type" value="Genomic_DNA"/>
</dbReference>
<feature type="compositionally biased region" description="Low complexity" evidence="1">
    <location>
        <begin position="127"/>
        <end position="139"/>
    </location>
</feature>
<evidence type="ECO:0000313" key="2">
    <source>
        <dbReference type="EMBL" id="CAJ1410030.1"/>
    </source>
</evidence>
<feature type="region of interest" description="Disordered" evidence="1">
    <location>
        <begin position="1"/>
        <end position="149"/>
    </location>
</feature>
<reference evidence="2" key="1">
    <citation type="submission" date="2023-08" db="EMBL/GenBank/DDBJ databases">
        <authorList>
            <person name="Chen Y."/>
            <person name="Shah S."/>
            <person name="Dougan E. K."/>
            <person name="Thang M."/>
            <person name="Chan C."/>
        </authorList>
    </citation>
    <scope>NUCLEOTIDE SEQUENCE</scope>
</reference>
<sequence length="149" mass="15678">MRRGPATNIRDSLTGPVLARRTESPAPEERRSSSLDPPRGPPRRNESPVRGDVRGRYPATQSPSPSFGFNLGMRATTPAPAPAPSAAQRGMGAFRGSRGPVRAKADVLLDSARPGRRPSTAPPPAPARSSSVRRPVGAPDGSSQLELLD</sequence>
<proteinExistence type="predicted"/>
<protein>
    <submittedName>
        <fullName evidence="2">Uncharacterized protein</fullName>
    </submittedName>
</protein>
<evidence type="ECO:0000313" key="3">
    <source>
        <dbReference type="Proteomes" id="UP001178507"/>
    </source>
</evidence>
<feature type="compositionally biased region" description="Basic and acidic residues" evidence="1">
    <location>
        <begin position="20"/>
        <end position="33"/>
    </location>
</feature>